<protein>
    <recommendedName>
        <fullName evidence="3">DUF4829 domain-containing protein</fullName>
    </recommendedName>
</protein>
<accession>A0A921HMR0</accession>
<evidence type="ECO:0000313" key="2">
    <source>
        <dbReference type="Proteomes" id="UP000780768"/>
    </source>
</evidence>
<name>A0A921HMR0_9FIRM</name>
<dbReference type="Proteomes" id="UP000780768">
    <property type="component" value="Unassembled WGS sequence"/>
</dbReference>
<organism evidence="1 2">
    <name type="scientific">Megamonas hypermegale</name>
    <dbReference type="NCBI Taxonomy" id="158847"/>
    <lineage>
        <taxon>Bacteria</taxon>
        <taxon>Bacillati</taxon>
        <taxon>Bacillota</taxon>
        <taxon>Negativicutes</taxon>
        <taxon>Selenomonadales</taxon>
        <taxon>Selenomonadaceae</taxon>
        <taxon>Megamonas</taxon>
    </lineage>
</organism>
<sequence length="164" mass="19531">MKEDFIMKYKKSIFTLFILLFILYIYSSDNYSQSENQAIPYHDYIVDVITTKSAYNDKYSAHIPKEVFHALNQARYQNTVDTAAKVTVDIKQENYSIENGWGYLYPLSTTWQNLLIYDCTMNYTINFYDTNNELISQINNQIHFIIHQAKNDDSWFIVQYHEEP</sequence>
<reference evidence="1" key="1">
    <citation type="journal article" date="2021" name="PeerJ">
        <title>Extensive microbial diversity within the chicken gut microbiome revealed by metagenomics and culture.</title>
        <authorList>
            <person name="Gilroy R."/>
            <person name="Ravi A."/>
            <person name="Getino M."/>
            <person name="Pursley I."/>
            <person name="Horton D.L."/>
            <person name="Alikhan N.F."/>
            <person name="Baker D."/>
            <person name="Gharbi K."/>
            <person name="Hall N."/>
            <person name="Watson M."/>
            <person name="Adriaenssens E.M."/>
            <person name="Foster-Nyarko E."/>
            <person name="Jarju S."/>
            <person name="Secka A."/>
            <person name="Antonio M."/>
            <person name="Oren A."/>
            <person name="Chaudhuri R.R."/>
            <person name="La Ragione R."/>
            <person name="Hildebrand F."/>
            <person name="Pallen M.J."/>
        </authorList>
    </citation>
    <scope>NUCLEOTIDE SEQUENCE</scope>
    <source>
        <strain evidence="1">7318</strain>
    </source>
</reference>
<gene>
    <name evidence="1" type="ORF">K8V65_06605</name>
</gene>
<reference evidence="1" key="2">
    <citation type="submission" date="2021-09" db="EMBL/GenBank/DDBJ databases">
        <authorList>
            <person name="Gilroy R."/>
        </authorList>
    </citation>
    <scope>NUCLEOTIDE SEQUENCE</scope>
    <source>
        <strain evidence="1">7318</strain>
    </source>
</reference>
<dbReference type="AlphaFoldDB" id="A0A921HMR0"/>
<evidence type="ECO:0000313" key="1">
    <source>
        <dbReference type="EMBL" id="HJF85310.1"/>
    </source>
</evidence>
<dbReference type="EMBL" id="DYVR01000180">
    <property type="protein sequence ID" value="HJF85310.1"/>
    <property type="molecule type" value="Genomic_DNA"/>
</dbReference>
<evidence type="ECO:0008006" key="3">
    <source>
        <dbReference type="Google" id="ProtNLM"/>
    </source>
</evidence>
<comment type="caution">
    <text evidence="1">The sequence shown here is derived from an EMBL/GenBank/DDBJ whole genome shotgun (WGS) entry which is preliminary data.</text>
</comment>
<proteinExistence type="predicted"/>